<dbReference type="RefSeq" id="WP_072327226.1">
    <property type="nucleotide sequence ID" value="NZ_FPJW01000015.1"/>
</dbReference>
<dbReference type="AlphaFoldDB" id="A0A1K2A086"/>
<evidence type="ECO:0000313" key="1">
    <source>
        <dbReference type="EMBL" id="SFX79744.1"/>
    </source>
</evidence>
<reference evidence="1 2" key="1">
    <citation type="submission" date="2016-11" db="EMBL/GenBank/DDBJ databases">
        <authorList>
            <person name="Jaros S."/>
            <person name="Januszkiewicz K."/>
            <person name="Wedrychowicz H."/>
        </authorList>
    </citation>
    <scope>NUCLEOTIDE SEQUENCE [LARGE SCALE GENOMIC DNA]</scope>
    <source>
        <strain evidence="1 2">DSM 21637</strain>
    </source>
</reference>
<accession>A0A1K2A086</accession>
<proteinExistence type="predicted"/>
<dbReference type="EMBL" id="FPJW01000015">
    <property type="protein sequence ID" value="SFX79744.1"/>
    <property type="molecule type" value="Genomic_DNA"/>
</dbReference>
<sequence length="170" mass="19375">MRLSPGRYYPARVVLFALLWWILTQGEVTAWWWGVPLVLMVAWVTPVLPGIPWRWHGLPLLRLIPRFLLLSARGGWEVAVLAATPRHRLNTRLVDYTWSCLPEGPAQVFMASLINLIPGTLTLRPLPDQDCLHIHILNYRPSTLTTLQRLEVDVADLYGHPVPPAIRKAL</sequence>
<dbReference type="OrthoDB" id="7852837at2"/>
<dbReference type="InterPro" id="IPR002758">
    <property type="entry name" value="Cation_antiport_E"/>
</dbReference>
<dbReference type="STRING" id="1122209.SAMN02745752_02911"/>
<protein>
    <submittedName>
        <fullName evidence="1">Multicomponent Na+:H+ antiporter subunit E</fullName>
    </submittedName>
</protein>
<dbReference type="Pfam" id="PF01899">
    <property type="entry name" value="MNHE"/>
    <property type="match status" value="1"/>
</dbReference>
<name>A0A1K2A086_9GAMM</name>
<evidence type="ECO:0000313" key="2">
    <source>
        <dbReference type="Proteomes" id="UP000182350"/>
    </source>
</evidence>
<gene>
    <name evidence="1" type="ORF">SAMN02745752_02911</name>
</gene>
<dbReference type="GO" id="GO:0008324">
    <property type="term" value="F:monoatomic cation transmembrane transporter activity"/>
    <property type="evidence" value="ECO:0007669"/>
    <property type="project" value="InterPro"/>
</dbReference>
<dbReference type="Proteomes" id="UP000182350">
    <property type="component" value="Unassembled WGS sequence"/>
</dbReference>
<organism evidence="1 2">
    <name type="scientific">Marinospirillum alkaliphilum DSM 21637</name>
    <dbReference type="NCBI Taxonomy" id="1122209"/>
    <lineage>
        <taxon>Bacteria</taxon>
        <taxon>Pseudomonadati</taxon>
        <taxon>Pseudomonadota</taxon>
        <taxon>Gammaproteobacteria</taxon>
        <taxon>Oceanospirillales</taxon>
        <taxon>Oceanospirillaceae</taxon>
        <taxon>Marinospirillum</taxon>
    </lineage>
</organism>
<dbReference type="GO" id="GO:0016020">
    <property type="term" value="C:membrane"/>
    <property type="evidence" value="ECO:0007669"/>
    <property type="project" value="InterPro"/>
</dbReference>
<keyword evidence="2" id="KW-1185">Reference proteome</keyword>